<dbReference type="SUPFAM" id="SSF51735">
    <property type="entry name" value="NAD(P)-binding Rossmann-fold domains"/>
    <property type="match status" value="1"/>
</dbReference>
<evidence type="ECO:0000256" key="7">
    <source>
        <dbReference type="RuleBase" id="RU004473"/>
    </source>
</evidence>
<evidence type="ECO:0000256" key="1">
    <source>
        <dbReference type="ARBA" id="ARBA00001539"/>
    </source>
</evidence>
<dbReference type="GO" id="GO:0009225">
    <property type="term" value="P:nucleotide-sugar metabolic process"/>
    <property type="evidence" value="ECO:0007669"/>
    <property type="project" value="InterPro"/>
</dbReference>
<evidence type="ECO:0000256" key="6">
    <source>
        <dbReference type="ARBA" id="ARBA00023239"/>
    </source>
</evidence>
<protein>
    <recommendedName>
        <fullName evidence="4 7">dTDP-glucose 4,6-dehydratase</fullName>
        <ecNumber evidence="4 7">4.2.1.46</ecNumber>
    </recommendedName>
</protein>
<comment type="cofactor">
    <cofactor evidence="2 7">
        <name>NAD(+)</name>
        <dbReference type="ChEBI" id="CHEBI:57540"/>
    </cofactor>
</comment>
<dbReference type="CDD" id="cd05246">
    <property type="entry name" value="dTDP_GD_SDR_e"/>
    <property type="match status" value="1"/>
</dbReference>
<dbReference type="Proteomes" id="UP000034022">
    <property type="component" value="Unassembled WGS sequence"/>
</dbReference>
<dbReference type="EC" id="4.2.1.46" evidence="4 7"/>
<reference evidence="9 10" key="1">
    <citation type="journal article" date="2015" name="Nature">
        <title>rRNA introns, odd ribosomes, and small enigmatic genomes across a large radiation of phyla.</title>
        <authorList>
            <person name="Brown C.T."/>
            <person name="Hug L.A."/>
            <person name="Thomas B.C."/>
            <person name="Sharon I."/>
            <person name="Castelle C.J."/>
            <person name="Singh A."/>
            <person name="Wilkins M.J."/>
            <person name="Williams K.H."/>
            <person name="Banfield J.F."/>
        </authorList>
    </citation>
    <scope>NUCLEOTIDE SEQUENCE [LARGE SCALE GENOMIC DNA]</scope>
</reference>
<evidence type="ECO:0000256" key="4">
    <source>
        <dbReference type="ARBA" id="ARBA00011990"/>
    </source>
</evidence>
<name>A0A0G0JU62_9BACT</name>
<evidence type="ECO:0000256" key="3">
    <source>
        <dbReference type="ARBA" id="ARBA00008178"/>
    </source>
</evidence>
<evidence type="ECO:0000313" key="9">
    <source>
        <dbReference type="EMBL" id="KKQ70197.1"/>
    </source>
</evidence>
<evidence type="ECO:0000256" key="5">
    <source>
        <dbReference type="ARBA" id="ARBA00023027"/>
    </source>
</evidence>
<keyword evidence="5" id="KW-0520">NAD</keyword>
<feature type="domain" description="NAD(P)-binding" evidence="8">
    <location>
        <begin position="61"/>
        <end position="360"/>
    </location>
</feature>
<dbReference type="Gene3D" id="3.40.50.720">
    <property type="entry name" value="NAD(P)-binding Rossmann-like Domain"/>
    <property type="match status" value="1"/>
</dbReference>
<gene>
    <name evidence="9" type="ORF">US91_C0006G0035</name>
</gene>
<dbReference type="PATRIC" id="fig|1618638.3.peg.732"/>
<dbReference type="PANTHER" id="PTHR43000">
    <property type="entry name" value="DTDP-D-GLUCOSE 4,6-DEHYDRATASE-RELATED"/>
    <property type="match status" value="1"/>
</dbReference>
<evidence type="ECO:0000259" key="8">
    <source>
        <dbReference type="Pfam" id="PF16363"/>
    </source>
</evidence>
<comment type="caution">
    <text evidence="9">The sequence shown here is derived from an EMBL/GenBank/DDBJ whole genome shotgun (WGS) entry which is preliminary data.</text>
</comment>
<dbReference type="EMBL" id="LBUU01000006">
    <property type="protein sequence ID" value="KKQ70197.1"/>
    <property type="molecule type" value="Genomic_DNA"/>
</dbReference>
<dbReference type="AlphaFoldDB" id="A0A0G0JU62"/>
<dbReference type="Gene3D" id="3.90.25.10">
    <property type="entry name" value="UDP-galactose 4-epimerase, domain 1"/>
    <property type="match status" value="1"/>
</dbReference>
<accession>A0A0G0JU62</accession>
<sequence>MGIGFMLNKIDLNNSFNLLRNLLEQKRINQNEAQVLSGLDDFNFQKLFSDFIYERRKINILVCGGAGFIGSNFIHYMLEKYPGYKIVCFDKLTYAGNRNNHLAIEHLPNYHFVQGDITDLPHLQNVISEQQISHIINFAAETHVDRSIHGDSKDFVLTNTLGAQTLLEAVRKQKIEKFIHISTDEVFGDTDFDSKELFSENDLFKPSSPYAAAKAGGDLLCRAYFRTHKTPVIVTHCSNNYGPFQFPEKMIPFFLFKLMKGDKVPVYGDGRNIRDMIHVRDHVRALDLLLHKGKPGEVYNIGSDNERSNMEITRMILKIVGKDESAIKYVTDRPGHDRRYAINSEKIRALGWAPEYTSEHFEKGLRETIEWYLNNRAWVDDLWSRQNEMNGWMDSFAERSAKPLFITDQK</sequence>
<proteinExistence type="inferred from homology"/>
<evidence type="ECO:0000313" key="10">
    <source>
        <dbReference type="Proteomes" id="UP000034022"/>
    </source>
</evidence>
<comment type="similarity">
    <text evidence="3 7">Belongs to the NAD(P)-dependent epimerase/dehydratase family. dTDP-glucose dehydratase subfamily.</text>
</comment>
<dbReference type="NCBIfam" id="TIGR01181">
    <property type="entry name" value="dTDP_gluc_dehyt"/>
    <property type="match status" value="1"/>
</dbReference>
<dbReference type="InterPro" id="IPR016040">
    <property type="entry name" value="NAD(P)-bd_dom"/>
</dbReference>
<dbReference type="FunFam" id="3.40.50.720:FF:000304">
    <property type="entry name" value="UDP-glucose 4,6-dehydratase"/>
    <property type="match status" value="1"/>
</dbReference>
<evidence type="ECO:0000256" key="2">
    <source>
        <dbReference type="ARBA" id="ARBA00001911"/>
    </source>
</evidence>
<dbReference type="InterPro" id="IPR005888">
    <property type="entry name" value="dTDP_Gluc_deHydtase"/>
</dbReference>
<keyword evidence="6 7" id="KW-0456">Lyase</keyword>
<dbReference type="Pfam" id="PF16363">
    <property type="entry name" value="GDP_Man_Dehyd"/>
    <property type="match status" value="1"/>
</dbReference>
<dbReference type="InterPro" id="IPR036291">
    <property type="entry name" value="NAD(P)-bd_dom_sf"/>
</dbReference>
<comment type="catalytic activity">
    <reaction evidence="1 7">
        <text>dTDP-alpha-D-glucose = dTDP-4-dehydro-6-deoxy-alpha-D-glucose + H2O</text>
        <dbReference type="Rhea" id="RHEA:17221"/>
        <dbReference type="ChEBI" id="CHEBI:15377"/>
        <dbReference type="ChEBI" id="CHEBI:57477"/>
        <dbReference type="ChEBI" id="CHEBI:57649"/>
        <dbReference type="EC" id="4.2.1.46"/>
    </reaction>
</comment>
<organism evidence="9 10">
    <name type="scientific">Candidatus Falkowbacteria bacterium GW2011_GWE1_38_31</name>
    <dbReference type="NCBI Taxonomy" id="1618638"/>
    <lineage>
        <taxon>Bacteria</taxon>
        <taxon>Candidatus Falkowiibacteriota</taxon>
    </lineage>
</organism>
<dbReference type="GO" id="GO:0008460">
    <property type="term" value="F:dTDP-glucose 4,6-dehydratase activity"/>
    <property type="evidence" value="ECO:0007669"/>
    <property type="project" value="UniProtKB-EC"/>
</dbReference>